<protein>
    <submittedName>
        <fullName evidence="1">Uncharacterized protein</fullName>
    </submittedName>
</protein>
<gene>
    <name evidence="1" type="ORF">TVAG_336610</name>
</gene>
<reference evidence="1" key="2">
    <citation type="journal article" date="2007" name="Science">
        <title>Draft genome sequence of the sexually transmitted pathogen Trichomonas vaginalis.</title>
        <authorList>
            <person name="Carlton J.M."/>
            <person name="Hirt R.P."/>
            <person name="Silva J.C."/>
            <person name="Delcher A.L."/>
            <person name="Schatz M."/>
            <person name="Zhao Q."/>
            <person name="Wortman J.R."/>
            <person name="Bidwell S.L."/>
            <person name="Alsmark U.C.M."/>
            <person name="Besteiro S."/>
            <person name="Sicheritz-Ponten T."/>
            <person name="Noel C.J."/>
            <person name="Dacks J.B."/>
            <person name="Foster P.G."/>
            <person name="Simillion C."/>
            <person name="Van de Peer Y."/>
            <person name="Miranda-Saavedra D."/>
            <person name="Barton G.J."/>
            <person name="Westrop G.D."/>
            <person name="Mueller S."/>
            <person name="Dessi D."/>
            <person name="Fiori P.L."/>
            <person name="Ren Q."/>
            <person name="Paulsen I."/>
            <person name="Zhang H."/>
            <person name="Bastida-Corcuera F.D."/>
            <person name="Simoes-Barbosa A."/>
            <person name="Brown M.T."/>
            <person name="Hayes R.D."/>
            <person name="Mukherjee M."/>
            <person name="Okumura C.Y."/>
            <person name="Schneider R."/>
            <person name="Smith A.J."/>
            <person name="Vanacova S."/>
            <person name="Villalvazo M."/>
            <person name="Haas B.J."/>
            <person name="Pertea M."/>
            <person name="Feldblyum T.V."/>
            <person name="Utterback T.R."/>
            <person name="Shu C.L."/>
            <person name="Osoegawa K."/>
            <person name="de Jong P.J."/>
            <person name="Hrdy I."/>
            <person name="Horvathova L."/>
            <person name="Zubacova Z."/>
            <person name="Dolezal P."/>
            <person name="Malik S.B."/>
            <person name="Logsdon J.M. Jr."/>
            <person name="Henze K."/>
            <person name="Gupta A."/>
            <person name="Wang C.C."/>
            <person name="Dunne R.L."/>
            <person name="Upcroft J.A."/>
            <person name="Upcroft P."/>
            <person name="White O."/>
            <person name="Salzberg S.L."/>
            <person name="Tang P."/>
            <person name="Chiu C.-H."/>
            <person name="Lee Y.-S."/>
            <person name="Embley T.M."/>
            <person name="Coombs G.H."/>
            <person name="Mottram J.C."/>
            <person name="Tachezy J."/>
            <person name="Fraser-Liggett C.M."/>
            <person name="Johnson P.J."/>
        </authorList>
    </citation>
    <scope>NUCLEOTIDE SEQUENCE [LARGE SCALE GENOMIC DNA]</scope>
    <source>
        <strain evidence="1">G3</strain>
    </source>
</reference>
<sequence>MLSKIDGYLAMRYLVENNILENLEDLIKVCPSVTITCLESIFQYSAEGFFRGEINEKISQSNILSKLDDVTLPNEDDQEKLEQFLNKYHDVDKSDKNSSPSKNEEDTFSEIHSITLNLYSINKTVLYK</sequence>
<dbReference type="EMBL" id="DS113876">
    <property type="protein sequence ID" value="EAX94098.1"/>
    <property type="molecule type" value="Genomic_DNA"/>
</dbReference>
<organism evidence="1 2">
    <name type="scientific">Trichomonas vaginalis (strain ATCC PRA-98 / G3)</name>
    <dbReference type="NCBI Taxonomy" id="412133"/>
    <lineage>
        <taxon>Eukaryota</taxon>
        <taxon>Metamonada</taxon>
        <taxon>Parabasalia</taxon>
        <taxon>Trichomonadida</taxon>
        <taxon>Trichomonadidae</taxon>
        <taxon>Trichomonas</taxon>
    </lineage>
</organism>
<name>A2FLW5_TRIV3</name>
<dbReference type="VEuPathDB" id="TrichDB:TVAGG3_0311220"/>
<keyword evidence="2" id="KW-1185">Reference proteome</keyword>
<dbReference type="VEuPathDB" id="TrichDB:TVAG_336610"/>
<dbReference type="InParanoid" id="A2FLW5"/>
<accession>A2FLW5</accession>
<evidence type="ECO:0000313" key="1">
    <source>
        <dbReference type="EMBL" id="EAX94098.1"/>
    </source>
</evidence>
<dbReference type="Proteomes" id="UP000001542">
    <property type="component" value="Unassembled WGS sequence"/>
</dbReference>
<evidence type="ECO:0000313" key="2">
    <source>
        <dbReference type="Proteomes" id="UP000001542"/>
    </source>
</evidence>
<reference evidence="1" key="1">
    <citation type="submission" date="2006-10" db="EMBL/GenBank/DDBJ databases">
        <authorList>
            <person name="Amadeo P."/>
            <person name="Zhao Q."/>
            <person name="Wortman J."/>
            <person name="Fraser-Liggett C."/>
            <person name="Carlton J."/>
        </authorList>
    </citation>
    <scope>NUCLEOTIDE SEQUENCE</scope>
    <source>
        <strain evidence="1">G3</strain>
    </source>
</reference>
<dbReference type="AlphaFoldDB" id="A2FLW5"/>
<proteinExistence type="predicted"/>
<dbReference type="SMR" id="A2FLW5"/>